<accession>A0ABT6DEB3</accession>
<feature type="chain" id="PRO_5045564785" evidence="1">
    <location>
        <begin position="27"/>
        <end position="341"/>
    </location>
</feature>
<evidence type="ECO:0000313" key="3">
    <source>
        <dbReference type="Proteomes" id="UP001152321"/>
    </source>
</evidence>
<comment type="caution">
    <text evidence="2">The sequence shown here is derived from an EMBL/GenBank/DDBJ whole genome shotgun (WGS) entry which is preliminary data.</text>
</comment>
<proteinExistence type="predicted"/>
<dbReference type="Proteomes" id="UP001152321">
    <property type="component" value="Unassembled WGS sequence"/>
</dbReference>
<keyword evidence="1" id="KW-0732">Signal</keyword>
<name>A0ABT6DEB3_9BACT</name>
<keyword evidence="3" id="KW-1185">Reference proteome</keyword>
<sequence length="341" mass="38253">MIKLNQFVLSACLMAIASFSTSAAFARGGDMVNNGGGIAEKNVFYAYEKLDKYILICLNSDACKLNERQKIVLRQILATLPREKSMQQLFFSSEKKMPGTYIIDGLVRVAKTGSEVGSPIYINSDLLYSRNEANSYDPVTIPEAVAILIHEMGHHQGSYSHEELDLIGVRASMLLQQKFISTPLIPWTSEISANVLNPNVVSSFPEVLLNIGDDVLDISRMYEETAMCYAITIPIPILPLPDLELLNKKPAGSLFHNVHWDKFSEKGDTLTVRIIGNVSNNCVYKTDIGIRNNDYKMAIGFTANKINGKWVLDRTSVEMNQYREPWYKLIKLPINPLHTLM</sequence>
<evidence type="ECO:0000313" key="2">
    <source>
        <dbReference type="EMBL" id="MDG0815174.1"/>
    </source>
</evidence>
<gene>
    <name evidence="2" type="ORF">NWE73_02295</name>
</gene>
<evidence type="ECO:0000256" key="1">
    <source>
        <dbReference type="SAM" id="SignalP"/>
    </source>
</evidence>
<reference evidence="2" key="1">
    <citation type="submission" date="2022-08" db="EMBL/GenBank/DDBJ databases">
        <title>Novel Bdellovibrio Species Isolated from Svalbard: Designation Bdellovibrio svalbardensis.</title>
        <authorList>
            <person name="Mitchell R.J."/>
            <person name="Choi S.Y."/>
        </authorList>
    </citation>
    <scope>NUCLEOTIDE SEQUENCE</scope>
    <source>
        <strain evidence="2">PAP01</strain>
    </source>
</reference>
<feature type="signal peptide" evidence="1">
    <location>
        <begin position="1"/>
        <end position="26"/>
    </location>
</feature>
<organism evidence="2 3">
    <name type="scientific">Bdellovibrio svalbardensis</name>
    <dbReference type="NCBI Taxonomy" id="2972972"/>
    <lineage>
        <taxon>Bacteria</taxon>
        <taxon>Pseudomonadati</taxon>
        <taxon>Bdellovibrionota</taxon>
        <taxon>Bdellovibrionia</taxon>
        <taxon>Bdellovibrionales</taxon>
        <taxon>Pseudobdellovibrionaceae</taxon>
        <taxon>Bdellovibrio</taxon>
    </lineage>
</organism>
<protein>
    <submittedName>
        <fullName evidence="2">Uncharacterized protein</fullName>
    </submittedName>
</protein>
<dbReference type="RefSeq" id="WP_277576650.1">
    <property type="nucleotide sequence ID" value="NZ_JANRMI010000001.1"/>
</dbReference>
<dbReference type="EMBL" id="JANRMI010000001">
    <property type="protein sequence ID" value="MDG0815174.1"/>
    <property type="molecule type" value="Genomic_DNA"/>
</dbReference>